<dbReference type="Proteomes" id="UP001151760">
    <property type="component" value="Unassembled WGS sequence"/>
</dbReference>
<sequence length="127" mass="14513">MDDLNITMEEYIMLEEEKAQKPIAFNDEVSSEKTLSCEPTISSLNDEFDFRISFDDSADEDYTWVGLCKRLGDLKEEVQGLHRKSTLRGLVERSVTDQGRFSTWMISCMAQLMEASGQAYQAFNGTF</sequence>
<proteinExistence type="predicted"/>
<name>A0ABQ5B601_9ASTR</name>
<evidence type="ECO:0000313" key="1">
    <source>
        <dbReference type="EMBL" id="GJT08819.1"/>
    </source>
</evidence>
<reference evidence="1" key="2">
    <citation type="submission" date="2022-01" db="EMBL/GenBank/DDBJ databases">
        <authorList>
            <person name="Yamashiro T."/>
            <person name="Shiraishi A."/>
            <person name="Satake H."/>
            <person name="Nakayama K."/>
        </authorList>
    </citation>
    <scope>NUCLEOTIDE SEQUENCE</scope>
</reference>
<accession>A0ABQ5B601</accession>
<comment type="caution">
    <text evidence="1">The sequence shown here is derived from an EMBL/GenBank/DDBJ whole genome shotgun (WGS) entry which is preliminary data.</text>
</comment>
<protein>
    <submittedName>
        <fullName evidence="1">Uncharacterized protein</fullName>
    </submittedName>
</protein>
<reference evidence="1" key="1">
    <citation type="journal article" date="2022" name="Int. J. Mol. Sci.">
        <title>Draft Genome of Tanacetum Coccineum: Genomic Comparison of Closely Related Tanacetum-Family Plants.</title>
        <authorList>
            <person name="Yamashiro T."/>
            <person name="Shiraishi A."/>
            <person name="Nakayama K."/>
            <person name="Satake H."/>
        </authorList>
    </citation>
    <scope>NUCLEOTIDE SEQUENCE</scope>
</reference>
<dbReference type="EMBL" id="BQNB010012860">
    <property type="protein sequence ID" value="GJT08819.1"/>
    <property type="molecule type" value="Genomic_DNA"/>
</dbReference>
<organism evidence="1 2">
    <name type="scientific">Tanacetum coccineum</name>
    <dbReference type="NCBI Taxonomy" id="301880"/>
    <lineage>
        <taxon>Eukaryota</taxon>
        <taxon>Viridiplantae</taxon>
        <taxon>Streptophyta</taxon>
        <taxon>Embryophyta</taxon>
        <taxon>Tracheophyta</taxon>
        <taxon>Spermatophyta</taxon>
        <taxon>Magnoliopsida</taxon>
        <taxon>eudicotyledons</taxon>
        <taxon>Gunneridae</taxon>
        <taxon>Pentapetalae</taxon>
        <taxon>asterids</taxon>
        <taxon>campanulids</taxon>
        <taxon>Asterales</taxon>
        <taxon>Asteraceae</taxon>
        <taxon>Asteroideae</taxon>
        <taxon>Anthemideae</taxon>
        <taxon>Anthemidinae</taxon>
        <taxon>Tanacetum</taxon>
    </lineage>
</organism>
<gene>
    <name evidence="1" type="ORF">Tco_0843281</name>
</gene>
<keyword evidence="2" id="KW-1185">Reference proteome</keyword>
<evidence type="ECO:0000313" key="2">
    <source>
        <dbReference type="Proteomes" id="UP001151760"/>
    </source>
</evidence>